<sequence length="242" mass="28095">MAVQTNFMENDMALFCKKHSLEHFSKESFKRHQCLNFYFKPAEEIKQPIIDKLIALKKDIKNYKIEGIKNAKKIIKDFKTAFGKYIDQINETEQRCNKMIQFLYSGEKALDVANENDMESVLKCSASNVQHKMAEWDIKECYLDYKDINAAISKTYEIPFNPFRYDTITSNELSFFRCSTSNFATINLDTFQISSTVTLPTQESIHGYARSCILPDHTYFYCCNLNSSSGLTFTIDKNKNVK</sequence>
<dbReference type="AlphaFoldDB" id="A0AAU9K6Q0"/>
<dbReference type="EMBL" id="CAJZBQ010000054">
    <property type="protein sequence ID" value="CAG9332593.1"/>
    <property type="molecule type" value="Genomic_DNA"/>
</dbReference>
<comment type="caution">
    <text evidence="1">The sequence shown here is derived from an EMBL/GenBank/DDBJ whole genome shotgun (WGS) entry which is preliminary data.</text>
</comment>
<evidence type="ECO:0000313" key="2">
    <source>
        <dbReference type="Proteomes" id="UP001162131"/>
    </source>
</evidence>
<dbReference type="Proteomes" id="UP001162131">
    <property type="component" value="Unassembled WGS sequence"/>
</dbReference>
<protein>
    <recommendedName>
        <fullName evidence="3">Pentapeptide repeat-containing protein</fullName>
    </recommendedName>
</protein>
<evidence type="ECO:0000313" key="1">
    <source>
        <dbReference type="EMBL" id="CAG9332593.1"/>
    </source>
</evidence>
<gene>
    <name evidence="1" type="ORF">BSTOLATCC_MIC56037</name>
</gene>
<accession>A0AAU9K6Q0</accession>
<organism evidence="1 2">
    <name type="scientific">Blepharisma stoltei</name>
    <dbReference type="NCBI Taxonomy" id="1481888"/>
    <lineage>
        <taxon>Eukaryota</taxon>
        <taxon>Sar</taxon>
        <taxon>Alveolata</taxon>
        <taxon>Ciliophora</taxon>
        <taxon>Postciliodesmatophora</taxon>
        <taxon>Heterotrichea</taxon>
        <taxon>Heterotrichida</taxon>
        <taxon>Blepharismidae</taxon>
        <taxon>Blepharisma</taxon>
    </lineage>
</organism>
<name>A0AAU9K6Q0_9CILI</name>
<reference evidence="1" key="1">
    <citation type="submission" date="2021-09" db="EMBL/GenBank/DDBJ databases">
        <authorList>
            <consortium name="AG Swart"/>
            <person name="Singh M."/>
            <person name="Singh A."/>
            <person name="Seah K."/>
            <person name="Emmerich C."/>
        </authorList>
    </citation>
    <scope>NUCLEOTIDE SEQUENCE</scope>
    <source>
        <strain evidence="1">ATCC30299</strain>
    </source>
</reference>
<keyword evidence="2" id="KW-1185">Reference proteome</keyword>
<proteinExistence type="predicted"/>
<evidence type="ECO:0008006" key="3">
    <source>
        <dbReference type="Google" id="ProtNLM"/>
    </source>
</evidence>